<comment type="similarity">
    <text evidence="1 2">Belongs to the serpin family.</text>
</comment>
<dbReference type="InterPro" id="IPR023796">
    <property type="entry name" value="Serpin_dom"/>
</dbReference>
<dbReference type="OrthoDB" id="5962704at2759"/>
<feature type="transmembrane region" description="Helical" evidence="3">
    <location>
        <begin position="12"/>
        <end position="28"/>
    </location>
</feature>
<dbReference type="Pfam" id="PF00079">
    <property type="entry name" value="Serpin"/>
    <property type="match status" value="1"/>
</dbReference>
<keyword evidence="3" id="KW-1133">Transmembrane helix</keyword>
<dbReference type="PANTHER" id="PTHR11461">
    <property type="entry name" value="SERINE PROTEASE INHIBITOR, SERPIN"/>
    <property type="match status" value="1"/>
</dbReference>
<dbReference type="PANTHER" id="PTHR11461:SF211">
    <property type="entry name" value="GH10112P-RELATED"/>
    <property type="match status" value="1"/>
</dbReference>
<dbReference type="InterPro" id="IPR042178">
    <property type="entry name" value="Serpin_sf_1"/>
</dbReference>
<dbReference type="GO" id="GO:0005615">
    <property type="term" value="C:extracellular space"/>
    <property type="evidence" value="ECO:0007669"/>
    <property type="project" value="InterPro"/>
</dbReference>
<dbReference type="InterPro" id="IPR042185">
    <property type="entry name" value="Serpin_sf_2"/>
</dbReference>
<evidence type="ECO:0000256" key="2">
    <source>
        <dbReference type="RuleBase" id="RU000411"/>
    </source>
</evidence>
<organism evidence="5 6">
    <name type="scientific">Thelohanellus kitauei</name>
    <name type="common">Myxosporean</name>
    <dbReference type="NCBI Taxonomy" id="669202"/>
    <lineage>
        <taxon>Eukaryota</taxon>
        <taxon>Metazoa</taxon>
        <taxon>Cnidaria</taxon>
        <taxon>Myxozoa</taxon>
        <taxon>Myxosporea</taxon>
        <taxon>Bivalvulida</taxon>
        <taxon>Platysporina</taxon>
        <taxon>Myxobolidae</taxon>
        <taxon>Thelohanellus</taxon>
    </lineage>
</organism>
<dbReference type="SMART" id="SM00093">
    <property type="entry name" value="SERPIN"/>
    <property type="match status" value="1"/>
</dbReference>
<sequence length="356" mass="41326">MGETEEIRPVSISGFIAYLMLSLVYMGIRGPDKHKLSYFLNCNFSFVNESHVKIFLELDCQNAFKIIEFSKIGSVRSVIFHSKTPMENFKQIALEVFETGLQNIDATNNDRQFHTIDEWAKTITDIPFNDLITVPFKEELSLLIINQYFARFQWKTPFERRYIRKGTFTDIDSETENIELMRKTEYMKYFCDHNLKASIVYLPLHVDGIHAVVVVPFEDNDVLTVLNGMNALTLDYWLRNYKLQRIDLYLPKFTLSNIFSLKDFLEFHGLNFLFNKNGADLSFLIKNGAYLNDFIHASAIKINESGSYLSSSTEEPYRLPPSFRDTPVIASNPFIFYLYNSTDNLVLHLSVVTHLT</sequence>
<protein>
    <submittedName>
        <fullName evidence="5">Plasminogen activator inhibitor 1</fullName>
    </submittedName>
</protein>
<dbReference type="Gene3D" id="2.30.39.10">
    <property type="entry name" value="Alpha-1-antitrypsin, domain 1"/>
    <property type="match status" value="1"/>
</dbReference>
<dbReference type="InterPro" id="IPR000215">
    <property type="entry name" value="Serpin_fam"/>
</dbReference>
<dbReference type="OMA" id="TIDEWAK"/>
<dbReference type="CDD" id="cd00172">
    <property type="entry name" value="serpin"/>
    <property type="match status" value="1"/>
</dbReference>
<evidence type="ECO:0000259" key="4">
    <source>
        <dbReference type="SMART" id="SM00093"/>
    </source>
</evidence>
<evidence type="ECO:0000313" key="6">
    <source>
        <dbReference type="Proteomes" id="UP000031668"/>
    </source>
</evidence>
<dbReference type="GO" id="GO:0004867">
    <property type="term" value="F:serine-type endopeptidase inhibitor activity"/>
    <property type="evidence" value="ECO:0007669"/>
    <property type="project" value="InterPro"/>
</dbReference>
<dbReference type="InterPro" id="IPR036186">
    <property type="entry name" value="Serpin_sf"/>
</dbReference>
<name>A0A0C2INF1_THEKT</name>
<dbReference type="AlphaFoldDB" id="A0A0C2INF1"/>
<dbReference type="Proteomes" id="UP000031668">
    <property type="component" value="Unassembled WGS sequence"/>
</dbReference>
<keyword evidence="3" id="KW-0472">Membrane</keyword>
<dbReference type="SUPFAM" id="SSF56574">
    <property type="entry name" value="Serpins"/>
    <property type="match status" value="1"/>
</dbReference>
<comment type="caution">
    <text evidence="5">The sequence shown here is derived from an EMBL/GenBank/DDBJ whole genome shotgun (WGS) entry which is preliminary data.</text>
</comment>
<evidence type="ECO:0000256" key="3">
    <source>
        <dbReference type="SAM" id="Phobius"/>
    </source>
</evidence>
<gene>
    <name evidence="5" type="ORF">RF11_07558</name>
</gene>
<reference evidence="5 6" key="1">
    <citation type="journal article" date="2014" name="Genome Biol. Evol.">
        <title>The genome of the myxosporean Thelohanellus kitauei shows adaptations to nutrient acquisition within its fish host.</title>
        <authorList>
            <person name="Yang Y."/>
            <person name="Xiong J."/>
            <person name="Zhou Z."/>
            <person name="Huo F."/>
            <person name="Miao W."/>
            <person name="Ran C."/>
            <person name="Liu Y."/>
            <person name="Zhang J."/>
            <person name="Feng J."/>
            <person name="Wang M."/>
            <person name="Wang M."/>
            <person name="Wang L."/>
            <person name="Yao B."/>
        </authorList>
    </citation>
    <scope>NUCLEOTIDE SEQUENCE [LARGE SCALE GENOMIC DNA]</scope>
    <source>
        <strain evidence="5">Wuqing</strain>
    </source>
</reference>
<dbReference type="Gene3D" id="3.30.497.10">
    <property type="entry name" value="Antithrombin, subunit I, domain 2"/>
    <property type="match status" value="1"/>
</dbReference>
<accession>A0A0C2INF1</accession>
<keyword evidence="6" id="KW-1185">Reference proteome</keyword>
<evidence type="ECO:0000313" key="5">
    <source>
        <dbReference type="EMBL" id="KII67019.1"/>
    </source>
</evidence>
<evidence type="ECO:0000256" key="1">
    <source>
        <dbReference type="ARBA" id="ARBA00009500"/>
    </source>
</evidence>
<feature type="domain" description="Serpin" evidence="4">
    <location>
        <begin position="10"/>
        <end position="355"/>
    </location>
</feature>
<proteinExistence type="inferred from homology"/>
<keyword evidence="3" id="KW-0812">Transmembrane</keyword>
<dbReference type="EMBL" id="JWZT01003344">
    <property type="protein sequence ID" value="KII67019.1"/>
    <property type="molecule type" value="Genomic_DNA"/>
</dbReference>